<name>A0A2N3PU35_9PROT</name>
<evidence type="ECO:0000313" key="3">
    <source>
        <dbReference type="Proteomes" id="UP000233293"/>
    </source>
</evidence>
<feature type="coiled-coil region" evidence="1">
    <location>
        <begin position="423"/>
        <end position="450"/>
    </location>
</feature>
<gene>
    <name evidence="2" type="ORF">CWS72_14575</name>
</gene>
<keyword evidence="3" id="KW-1185">Reference proteome</keyword>
<keyword evidence="1" id="KW-0175">Coiled coil</keyword>
<dbReference type="Proteomes" id="UP000233293">
    <property type="component" value="Unassembled WGS sequence"/>
</dbReference>
<comment type="caution">
    <text evidence="2">The sequence shown here is derived from an EMBL/GenBank/DDBJ whole genome shotgun (WGS) entry which is preliminary data.</text>
</comment>
<dbReference type="EMBL" id="PIUM01000016">
    <property type="protein sequence ID" value="PKU23897.1"/>
    <property type="molecule type" value="Genomic_DNA"/>
</dbReference>
<evidence type="ECO:0000313" key="2">
    <source>
        <dbReference type="EMBL" id="PKU23897.1"/>
    </source>
</evidence>
<proteinExistence type="predicted"/>
<evidence type="ECO:0000256" key="1">
    <source>
        <dbReference type="SAM" id="Coils"/>
    </source>
</evidence>
<sequence>MIIDCLLVGKPDRVGSTWAQMAFNYQNLASGLPNDEPTPFTVKSAADAPATGAHLLWTLPYALRHGISDGNGVTFPLVPNRWLVLRAFYDAAGGTPSLSGTVLQSDLLTDAGGVIPITVSQYPDPARSTTTRRIGGATALADWTGSAGPAQPFLSANAPGCLTWSASYDNVRNVFSVHDPMEGAAGTYSFLVLGWYADPTTDPTQKLPTETPDDWRSALSKLFGWSVGEDAQAIAALQQTWRDWAACHGFDGSNFDPAKVNLPPQLANAIKAYGAWWQAHGIAIDPPGLPRQMVCQGFVAQVDWKGADESYGTGAPGGGSGYPDVAAGNTATEAIAAWLAKKTVEYDHGDPSTIPVIEQAIEAFQKGILLDLATDPAGTEAKLHAAEFAAVGNKRDWIVVLPEVTEANNDNAGQMTVPLDPVQTQALIVLNAAQDELEQTQENLVSQQAEMFGLIYKQMHLPRSAPQSIANKIASAITAIESAITASRQRKASAMSAVDAALETLRQMLGDAYVVKQVSLPASYSPNDPVLMVARAQGDTKFAAPGAYDDDDFLYCRGTGQTVSGITIRYDVGGNDDPITLTAKDLLAGGDGPGTLTLPVGQPIPKEAQDLWMELMFLDTGAAPYLARIYFARRGIAPSQAQMDALTEIVRQQQMAPWDGLRVFGMAVQAAGEAGGLVGVLPSKVAVSYRTGQPWTPVFMDWRVVWYPSSMEPSGELTDWVLGPTDFEWTGTGIPKPATPLIHEGRAVFNPRTAQDIAARLAHFQDSPDYDKLDKNIRKALEEMSGLLARADIFTQSMAGLTQQLLTRMIAPNQNNASPETEKYLGDAPTDYRPLAGTTYTNSEPFFPLRAGHLQVIDLWVVDVYGQILRGKDPALGAMAPIPDLVRAQTVVTKGGGNESYVQLVPRLSQTARLNFDTLDAASDSVFSNSSDRTSPICGYVIPNHLDTSLMVYDAAGAIQGSVIKVYLDPSEHKPGNSGLRWDAPPGSDAPLGAPPHLANAHLQSFIIELLAQSMVKGGGVLDALLDHIDSALWPLGHLGPSGQGNAALLGPTLAVVRARITATLDGYPAYNQSWIDTGAYFVGPGDRYDPRPTPVMSVPLPVRVGDTGLISNGIMGYFLNDAYDRFHAVYGAGPQTGLLRRALASGVRRRGSLRGMVPAAPAEVALLKLDPGGSYVVTDHQFTLPPDGTKALLTLLVDPRGAMPVVSGWQPLGTQGLPAGPISTALSQMVAAFRVGPLLVDPQQVQMPLPAEVQGAWSFAARSDITGWAPEASVTAQDAKANLEPSARLLSEGWLVLRNALKSTT</sequence>
<organism evidence="2 3">
    <name type="scientific">Telmatospirillum siberiense</name>
    <dbReference type="NCBI Taxonomy" id="382514"/>
    <lineage>
        <taxon>Bacteria</taxon>
        <taxon>Pseudomonadati</taxon>
        <taxon>Pseudomonadota</taxon>
        <taxon>Alphaproteobacteria</taxon>
        <taxon>Rhodospirillales</taxon>
        <taxon>Rhodospirillaceae</taxon>
        <taxon>Telmatospirillum</taxon>
    </lineage>
</organism>
<accession>A0A2N3PU35</accession>
<reference evidence="3" key="1">
    <citation type="submission" date="2017-12" db="EMBL/GenBank/DDBJ databases">
        <title>Draft genome sequence of Telmatospirillum siberiense 26-4b1T, an acidotolerant peatland alphaproteobacterium potentially involved in sulfur cycling.</title>
        <authorList>
            <person name="Hausmann B."/>
            <person name="Pjevac P."/>
            <person name="Schreck K."/>
            <person name="Herbold C.W."/>
            <person name="Daims H."/>
            <person name="Wagner M."/>
            <person name="Pester M."/>
            <person name="Loy A."/>
        </authorList>
    </citation>
    <scope>NUCLEOTIDE SEQUENCE [LARGE SCALE GENOMIC DNA]</scope>
    <source>
        <strain evidence="3">26-4b1</strain>
    </source>
</reference>
<protein>
    <submittedName>
        <fullName evidence="2">Uncharacterized protein</fullName>
    </submittedName>
</protein>